<keyword evidence="4 5" id="KW-0472">Membrane</keyword>
<dbReference type="EMBL" id="CP012332">
    <property type="protein sequence ID" value="AKU89980.1"/>
    <property type="molecule type" value="Genomic_DNA"/>
</dbReference>
<keyword evidence="2 5" id="KW-0812">Transmembrane</keyword>
<dbReference type="PATRIC" id="fig|1391653.3.peg.381"/>
<proteinExistence type="predicted"/>
<dbReference type="OrthoDB" id="5739025at2"/>
<comment type="subcellular location">
    <subcellularLocation>
        <location evidence="1">Membrane</location>
        <topology evidence="1">Multi-pass membrane protein</topology>
    </subcellularLocation>
</comment>
<accession>A0A0K1P8Y0</accession>
<gene>
    <name evidence="6" type="ORF">AKJ08_0367</name>
</gene>
<evidence type="ECO:0000256" key="4">
    <source>
        <dbReference type="ARBA" id="ARBA00023136"/>
    </source>
</evidence>
<evidence type="ECO:0000256" key="1">
    <source>
        <dbReference type="ARBA" id="ARBA00004141"/>
    </source>
</evidence>
<dbReference type="GO" id="GO:0016020">
    <property type="term" value="C:membrane"/>
    <property type="evidence" value="ECO:0007669"/>
    <property type="project" value="UniProtKB-SubCell"/>
</dbReference>
<dbReference type="RefSeq" id="WP_050724489.1">
    <property type="nucleotide sequence ID" value="NZ_CP012332.1"/>
</dbReference>
<dbReference type="InterPro" id="IPR003689">
    <property type="entry name" value="ZIP"/>
</dbReference>
<dbReference type="Proteomes" id="UP000055590">
    <property type="component" value="Chromosome"/>
</dbReference>
<reference evidence="6 7" key="1">
    <citation type="submission" date="2015-08" db="EMBL/GenBank/DDBJ databases">
        <authorList>
            <person name="Babu N.S."/>
            <person name="Beckwith C.J."/>
            <person name="Beseler K.G."/>
            <person name="Brison A."/>
            <person name="Carone J.V."/>
            <person name="Caskin T.P."/>
            <person name="Diamond M."/>
            <person name="Durham M.E."/>
            <person name="Foxe J.M."/>
            <person name="Go M."/>
            <person name="Henderson B.A."/>
            <person name="Jones I.B."/>
            <person name="McGettigan J.A."/>
            <person name="Micheletti S.J."/>
            <person name="Nasrallah M.E."/>
            <person name="Ortiz D."/>
            <person name="Piller C.R."/>
            <person name="Privatt S.R."/>
            <person name="Schneider S.L."/>
            <person name="Sharp S."/>
            <person name="Smith T.C."/>
            <person name="Stanton J.D."/>
            <person name="Ullery H.E."/>
            <person name="Wilson R.J."/>
            <person name="Serrano M.G."/>
            <person name="Buck G."/>
            <person name="Lee V."/>
            <person name="Wang Y."/>
            <person name="Carvalho R."/>
            <person name="Voegtly L."/>
            <person name="Shi R."/>
            <person name="Duckworth R."/>
            <person name="Johnson A."/>
            <person name="Loviza R."/>
            <person name="Walstead R."/>
            <person name="Shah Z."/>
            <person name="Kiflezghi M."/>
            <person name="Wade K."/>
            <person name="Ball S.L."/>
            <person name="Bradley K.W."/>
            <person name="Asai D.J."/>
            <person name="Bowman C.A."/>
            <person name="Russell D.A."/>
            <person name="Pope W.H."/>
            <person name="Jacobs-Sera D."/>
            <person name="Hendrix R.W."/>
            <person name="Hatfull G.F."/>
        </authorList>
    </citation>
    <scope>NUCLEOTIDE SEQUENCE [LARGE SCALE GENOMIC DNA]</scope>
    <source>
        <strain evidence="6 7">DSM 27710</strain>
    </source>
</reference>
<dbReference type="PANTHER" id="PTHR11040">
    <property type="entry name" value="ZINC/IRON TRANSPORTER"/>
    <property type="match status" value="1"/>
</dbReference>
<keyword evidence="7" id="KW-1185">Reference proteome</keyword>
<evidence type="ECO:0000313" key="6">
    <source>
        <dbReference type="EMBL" id="AKU89980.1"/>
    </source>
</evidence>
<feature type="transmembrane region" description="Helical" evidence="5">
    <location>
        <begin position="195"/>
        <end position="215"/>
    </location>
</feature>
<dbReference type="Pfam" id="PF02535">
    <property type="entry name" value="Zip"/>
    <property type="match status" value="1"/>
</dbReference>
<protein>
    <submittedName>
        <fullName evidence="6">Zinc transporter, ZIP family</fullName>
    </submittedName>
</protein>
<dbReference type="GO" id="GO:0005385">
    <property type="term" value="F:zinc ion transmembrane transporter activity"/>
    <property type="evidence" value="ECO:0007669"/>
    <property type="project" value="TreeGrafter"/>
</dbReference>
<evidence type="ECO:0000313" key="7">
    <source>
        <dbReference type="Proteomes" id="UP000055590"/>
    </source>
</evidence>
<evidence type="ECO:0000256" key="2">
    <source>
        <dbReference type="ARBA" id="ARBA00022692"/>
    </source>
</evidence>
<dbReference type="KEGG" id="vin:AKJ08_0367"/>
<organism evidence="6 7">
    <name type="scientific">Vulgatibacter incomptus</name>
    <dbReference type="NCBI Taxonomy" id="1391653"/>
    <lineage>
        <taxon>Bacteria</taxon>
        <taxon>Pseudomonadati</taxon>
        <taxon>Myxococcota</taxon>
        <taxon>Myxococcia</taxon>
        <taxon>Myxococcales</taxon>
        <taxon>Cystobacterineae</taxon>
        <taxon>Vulgatibacteraceae</taxon>
        <taxon>Vulgatibacter</taxon>
    </lineage>
</organism>
<evidence type="ECO:0000256" key="5">
    <source>
        <dbReference type="SAM" id="Phobius"/>
    </source>
</evidence>
<feature type="transmembrane region" description="Helical" evidence="5">
    <location>
        <begin position="30"/>
        <end position="50"/>
    </location>
</feature>
<name>A0A0K1P8Y0_9BACT</name>
<keyword evidence="3 5" id="KW-1133">Transmembrane helix</keyword>
<feature type="transmembrane region" description="Helical" evidence="5">
    <location>
        <begin position="227"/>
        <end position="247"/>
    </location>
</feature>
<evidence type="ECO:0000256" key="3">
    <source>
        <dbReference type="ARBA" id="ARBA00022989"/>
    </source>
</evidence>
<feature type="transmembrane region" description="Helical" evidence="5">
    <location>
        <begin position="166"/>
        <end position="189"/>
    </location>
</feature>
<feature type="transmembrane region" description="Helical" evidence="5">
    <location>
        <begin position="122"/>
        <end position="145"/>
    </location>
</feature>
<feature type="transmembrane region" description="Helical" evidence="5">
    <location>
        <begin position="62"/>
        <end position="80"/>
    </location>
</feature>
<dbReference type="STRING" id="1391653.AKJ08_0367"/>
<dbReference type="AlphaFoldDB" id="A0A0K1P8Y0"/>
<dbReference type="PANTHER" id="PTHR11040:SF44">
    <property type="entry name" value="PROTEIN ZNTC-RELATED"/>
    <property type="match status" value="1"/>
</dbReference>
<sequence length="252" mass="27049">MLTAYLLAIAVGAMLTAAVPVAFPRLQSRMHLFLSFSAGVMLGAAFFHMLPEAVESGGLESLYWSLGGFVFLFLLERYVLVHWCKEDDECEVHSPQHEHSHGKTVGTAAFVGMSLHTLTDGFALGTAIEAGIGASVFLAILFHKLPSSFSLAAILMSERKTAGRTVAYTTVFAAMLPLGALLYLALAGVVPHEVFGARALGFSAGTFLHLAVADLIPDLHRRRQDRLALSIALIVGIVLMWAVGHFGPAHQH</sequence>